<dbReference type="InterPro" id="IPR052162">
    <property type="entry name" value="Sensor_kinase/Photoreceptor"/>
</dbReference>
<dbReference type="PRINTS" id="PR00344">
    <property type="entry name" value="BCTRLSENSOR"/>
</dbReference>
<keyword evidence="6" id="KW-0472">Membrane</keyword>
<evidence type="ECO:0000313" key="9">
    <source>
        <dbReference type="EMBL" id="ATX79725.1"/>
    </source>
</evidence>
<dbReference type="InterPro" id="IPR003661">
    <property type="entry name" value="HisK_dim/P_dom"/>
</dbReference>
<keyword evidence="6" id="KW-1133">Transmembrane helix</keyword>
<comment type="catalytic activity">
    <reaction evidence="1">
        <text>ATP + protein L-histidine = ADP + protein N-phospho-L-histidine.</text>
        <dbReference type="EC" id="2.7.13.3"/>
    </reaction>
</comment>
<feature type="transmembrane region" description="Helical" evidence="6">
    <location>
        <begin position="152"/>
        <end position="174"/>
    </location>
</feature>
<feature type="transmembrane region" description="Helical" evidence="6">
    <location>
        <begin position="86"/>
        <end position="106"/>
    </location>
</feature>
<dbReference type="SMART" id="SM00388">
    <property type="entry name" value="HisKA"/>
    <property type="match status" value="1"/>
</dbReference>
<dbReference type="CDD" id="cd00130">
    <property type="entry name" value="PAS"/>
    <property type="match status" value="1"/>
</dbReference>
<dbReference type="EC" id="2.7.13.3" evidence="2"/>
<dbReference type="InterPro" id="IPR003594">
    <property type="entry name" value="HATPase_dom"/>
</dbReference>
<organism evidence="9 10">
    <name type="scientific">Mariprofundus aestuarium</name>
    <dbReference type="NCBI Taxonomy" id="1921086"/>
    <lineage>
        <taxon>Bacteria</taxon>
        <taxon>Pseudomonadati</taxon>
        <taxon>Pseudomonadota</taxon>
        <taxon>Candidatius Mariprofundia</taxon>
        <taxon>Mariprofundales</taxon>
        <taxon>Mariprofundaceae</taxon>
        <taxon>Mariprofundus</taxon>
    </lineage>
</organism>
<name>A0A2K8KXP5_MARES</name>
<dbReference type="Gene3D" id="1.10.287.130">
    <property type="match status" value="1"/>
</dbReference>
<dbReference type="AlphaFoldDB" id="A0A2K8KXP5"/>
<keyword evidence="3" id="KW-0597">Phosphoprotein</keyword>
<dbReference type="InterPro" id="IPR000700">
    <property type="entry name" value="PAS-assoc_C"/>
</dbReference>
<protein>
    <recommendedName>
        <fullName evidence="2">histidine kinase</fullName>
        <ecNumber evidence="2">2.7.13.3</ecNumber>
    </recommendedName>
</protein>
<feature type="transmembrane region" description="Helical" evidence="6">
    <location>
        <begin position="222"/>
        <end position="241"/>
    </location>
</feature>
<feature type="domain" description="Histidine kinase" evidence="7">
    <location>
        <begin position="442"/>
        <end position="655"/>
    </location>
</feature>
<feature type="transmembrane region" description="Helical" evidence="6">
    <location>
        <begin position="20"/>
        <end position="39"/>
    </location>
</feature>
<keyword evidence="4" id="KW-0808">Transferase</keyword>
<dbReference type="InterPro" id="IPR004358">
    <property type="entry name" value="Sig_transdc_His_kin-like_C"/>
</dbReference>
<feature type="transmembrane region" description="Helical" evidence="6">
    <location>
        <begin position="59"/>
        <end position="79"/>
    </location>
</feature>
<evidence type="ECO:0000256" key="6">
    <source>
        <dbReference type="SAM" id="Phobius"/>
    </source>
</evidence>
<keyword evidence="6" id="KW-0812">Transmembrane</keyword>
<dbReference type="KEGG" id="maes:Ga0123461_1308"/>
<dbReference type="Gene3D" id="3.30.565.10">
    <property type="entry name" value="Histidine kinase-like ATPase, C-terminal domain"/>
    <property type="match status" value="1"/>
</dbReference>
<dbReference type="CDD" id="cd00082">
    <property type="entry name" value="HisKA"/>
    <property type="match status" value="1"/>
</dbReference>
<feature type="domain" description="PAC" evidence="8">
    <location>
        <begin position="372"/>
        <end position="424"/>
    </location>
</feature>
<dbReference type="NCBIfam" id="TIGR00229">
    <property type="entry name" value="sensory_box"/>
    <property type="match status" value="1"/>
</dbReference>
<dbReference type="GO" id="GO:0000155">
    <property type="term" value="F:phosphorelay sensor kinase activity"/>
    <property type="evidence" value="ECO:0007669"/>
    <property type="project" value="InterPro"/>
</dbReference>
<evidence type="ECO:0000259" key="7">
    <source>
        <dbReference type="PROSITE" id="PS50109"/>
    </source>
</evidence>
<dbReference type="InterPro" id="IPR005467">
    <property type="entry name" value="His_kinase_dom"/>
</dbReference>
<dbReference type="Gene3D" id="3.30.450.20">
    <property type="entry name" value="PAS domain"/>
    <property type="match status" value="1"/>
</dbReference>
<dbReference type="InterPro" id="IPR036890">
    <property type="entry name" value="HATPase_C_sf"/>
</dbReference>
<dbReference type="Pfam" id="PF00512">
    <property type="entry name" value="HisKA"/>
    <property type="match status" value="1"/>
</dbReference>
<dbReference type="SMART" id="SM00387">
    <property type="entry name" value="HATPase_c"/>
    <property type="match status" value="1"/>
</dbReference>
<evidence type="ECO:0000259" key="8">
    <source>
        <dbReference type="PROSITE" id="PS50113"/>
    </source>
</evidence>
<accession>A0A2K8KXP5</accession>
<dbReference type="EMBL" id="CP018799">
    <property type="protein sequence ID" value="ATX79725.1"/>
    <property type="molecule type" value="Genomic_DNA"/>
</dbReference>
<dbReference type="SUPFAM" id="SSF55874">
    <property type="entry name" value="ATPase domain of HSP90 chaperone/DNA topoisomerase II/histidine kinase"/>
    <property type="match status" value="1"/>
</dbReference>
<proteinExistence type="predicted"/>
<evidence type="ECO:0000313" key="10">
    <source>
        <dbReference type="Proteomes" id="UP000231701"/>
    </source>
</evidence>
<dbReference type="Proteomes" id="UP000231701">
    <property type="component" value="Chromosome"/>
</dbReference>
<gene>
    <name evidence="9" type="ORF">Ga0123461_1308</name>
</gene>
<feature type="transmembrane region" description="Helical" evidence="6">
    <location>
        <begin position="265"/>
        <end position="283"/>
    </location>
</feature>
<dbReference type="RefSeq" id="WP_100277587.1">
    <property type="nucleotide sequence ID" value="NZ_CP018799.1"/>
</dbReference>
<dbReference type="SUPFAM" id="SSF55785">
    <property type="entry name" value="PYP-like sensor domain (PAS domain)"/>
    <property type="match status" value="1"/>
</dbReference>
<evidence type="ECO:0000256" key="2">
    <source>
        <dbReference type="ARBA" id="ARBA00012438"/>
    </source>
</evidence>
<keyword evidence="5" id="KW-0418">Kinase</keyword>
<dbReference type="PROSITE" id="PS50113">
    <property type="entry name" value="PAC"/>
    <property type="match status" value="1"/>
</dbReference>
<reference evidence="9 10" key="1">
    <citation type="submission" date="2016-12" db="EMBL/GenBank/DDBJ databases">
        <title>Isolation and genomic insights into novel planktonic Zetaproteobacteria from stratified waters of the Chesapeake Bay.</title>
        <authorList>
            <person name="McAllister S.M."/>
            <person name="Kato S."/>
            <person name="Chan C.S."/>
            <person name="Chiu B.K."/>
            <person name="Field E.K."/>
        </authorList>
    </citation>
    <scope>NUCLEOTIDE SEQUENCE [LARGE SCALE GENOMIC DNA]</scope>
    <source>
        <strain evidence="9 10">CP-5</strain>
    </source>
</reference>
<dbReference type="SUPFAM" id="SSF47384">
    <property type="entry name" value="Homodimeric domain of signal transducing histidine kinase"/>
    <property type="match status" value="1"/>
</dbReference>
<evidence type="ECO:0000256" key="3">
    <source>
        <dbReference type="ARBA" id="ARBA00022553"/>
    </source>
</evidence>
<dbReference type="InterPro" id="IPR035965">
    <property type="entry name" value="PAS-like_dom_sf"/>
</dbReference>
<feature type="transmembrane region" description="Helical" evidence="6">
    <location>
        <begin position="189"/>
        <end position="210"/>
    </location>
</feature>
<feature type="transmembrane region" description="Helical" evidence="6">
    <location>
        <begin position="126"/>
        <end position="145"/>
    </location>
</feature>
<dbReference type="OrthoDB" id="5288192at2"/>
<evidence type="ECO:0000256" key="1">
    <source>
        <dbReference type="ARBA" id="ARBA00000085"/>
    </source>
</evidence>
<dbReference type="Pfam" id="PF02518">
    <property type="entry name" value="HATPase_c"/>
    <property type="match status" value="1"/>
</dbReference>
<dbReference type="InterPro" id="IPR036097">
    <property type="entry name" value="HisK_dim/P_sf"/>
</dbReference>
<dbReference type="PANTHER" id="PTHR43304">
    <property type="entry name" value="PHYTOCHROME-LIKE PROTEIN CPH1"/>
    <property type="match status" value="1"/>
</dbReference>
<dbReference type="PANTHER" id="PTHR43304:SF1">
    <property type="entry name" value="PAC DOMAIN-CONTAINING PROTEIN"/>
    <property type="match status" value="1"/>
</dbReference>
<dbReference type="PROSITE" id="PS50109">
    <property type="entry name" value="HIS_KIN"/>
    <property type="match status" value="1"/>
</dbReference>
<keyword evidence="10" id="KW-1185">Reference proteome</keyword>
<evidence type="ECO:0000256" key="4">
    <source>
        <dbReference type="ARBA" id="ARBA00022679"/>
    </source>
</evidence>
<evidence type="ECO:0000256" key="5">
    <source>
        <dbReference type="ARBA" id="ARBA00022777"/>
    </source>
</evidence>
<dbReference type="SMART" id="SM00091">
    <property type="entry name" value="PAS"/>
    <property type="match status" value="1"/>
</dbReference>
<dbReference type="InterPro" id="IPR000014">
    <property type="entry name" value="PAS"/>
</dbReference>
<sequence length="658" mass="72597">MNRKTGQVSLLQQGVSLMPLCFAALSVVLSIVVLVGWHTHNVSLIQINPAFVPMQYNTALGFGLAGAGLFAVLASNMLLRTCIGMTLIVLGSLTLAEYVFLIDLQIDQIFMNHYVDVNTSHPGRMAPNTALCFLLVGLGILSGLIKVIRLQLLWTCLLGVITVALAIVALGGYMSGVEAGYGWGQLTRMALHTAIGFLLLGSALSIYAWLQSKEYQKDMQGFLPIFAGIGSLFITTLWWQAVEAHEAEMVAKLGPEASSHADESILIFGALLTIALVMAIRFFQALDEKSEALLKAKDAQYNNALFNAPLPIMIHAEDMEVVMINAAWEKISGYTHADIPTIADWTEKAYGERKDLVQAEINSLYGLTGNIYEGEFEIRIKDGDKRIWDFMSTPLGASRDGRRLVTSMALDVTERKLIEEERELLIASLEEKNAEIENFTYTVSHDLKSPLVSIQGFVGMLKKDAMAGDEQRVDEDVEQIKSAAITMDTLLNELLEFSRVGRLDNPYEDIAMNALVDEVIDLLSGSIPNNFKIDIQPELPVISADRPRIKALLQNLIENAVKFMGDQPNPCIKIASYNKDHEIVYTIKDNGIGINRDYQEKVFGMFEYLNPEIKGTGMGLALVKRIVEIHGGRSWLESDGEGCGTTLFFTLSKQGEES</sequence>